<protein>
    <recommendedName>
        <fullName evidence="5">Release factor glutamine methyltransferase</fullName>
        <shortName evidence="5">RF MTase</shortName>
        <ecNumber evidence="5">2.1.1.297</ecNumber>
    </recommendedName>
    <alternativeName>
        <fullName evidence="5">N5-glutamine methyltransferase PrmC</fullName>
    </alternativeName>
    <alternativeName>
        <fullName evidence="5">Protein-(glutamine-N5) MTase PrmC</fullName>
    </alternativeName>
    <alternativeName>
        <fullName evidence="5">Protein-glutamine N-methyltransferase PrmC</fullName>
    </alternativeName>
</protein>
<dbReference type="GO" id="GO:0102559">
    <property type="term" value="F:peptide chain release factor N(5)-glutamine methyltransferase activity"/>
    <property type="evidence" value="ECO:0007669"/>
    <property type="project" value="UniProtKB-EC"/>
</dbReference>
<evidence type="ECO:0000259" key="7">
    <source>
        <dbReference type="Pfam" id="PF17827"/>
    </source>
</evidence>
<comment type="caution">
    <text evidence="8">The sequence shown here is derived from an EMBL/GenBank/DDBJ whole genome shotgun (WGS) entry which is preliminary data.</text>
</comment>
<dbReference type="InterPro" id="IPR019874">
    <property type="entry name" value="RF_methyltr_PrmC"/>
</dbReference>
<keyword evidence="3 5" id="KW-0949">S-adenosyl-L-methionine</keyword>
<reference evidence="8 9" key="1">
    <citation type="submission" date="2021-06" db="EMBL/GenBank/DDBJ databases">
        <authorList>
            <person name="Lee D.H."/>
        </authorList>
    </citation>
    <scope>NUCLEOTIDE SEQUENCE [LARGE SCALE GENOMIC DNA]</scope>
    <source>
        <strain evidence="8 9">MMS21-HV4-11</strain>
    </source>
</reference>
<keyword evidence="1 5" id="KW-0489">Methyltransferase</keyword>
<name>A0ABS6IKS7_9HYPH</name>
<dbReference type="InterPro" id="IPR040758">
    <property type="entry name" value="PrmC_N"/>
</dbReference>
<comment type="catalytic activity">
    <reaction evidence="4 5">
        <text>L-glutaminyl-[peptide chain release factor] + S-adenosyl-L-methionine = N(5)-methyl-L-glutaminyl-[peptide chain release factor] + S-adenosyl-L-homocysteine + H(+)</text>
        <dbReference type="Rhea" id="RHEA:42896"/>
        <dbReference type="Rhea" id="RHEA-COMP:10271"/>
        <dbReference type="Rhea" id="RHEA-COMP:10272"/>
        <dbReference type="ChEBI" id="CHEBI:15378"/>
        <dbReference type="ChEBI" id="CHEBI:30011"/>
        <dbReference type="ChEBI" id="CHEBI:57856"/>
        <dbReference type="ChEBI" id="CHEBI:59789"/>
        <dbReference type="ChEBI" id="CHEBI:61891"/>
        <dbReference type="EC" id="2.1.1.297"/>
    </reaction>
</comment>
<evidence type="ECO:0000313" key="8">
    <source>
        <dbReference type="EMBL" id="MBU8874352.1"/>
    </source>
</evidence>
<feature type="binding site" evidence="5">
    <location>
        <position position="177"/>
    </location>
    <ligand>
        <name>S-adenosyl-L-methionine</name>
        <dbReference type="ChEBI" id="CHEBI:59789"/>
    </ligand>
</feature>
<keyword evidence="2 5" id="KW-0808">Transferase</keyword>
<dbReference type="InterPro" id="IPR050320">
    <property type="entry name" value="N5-glutamine_MTase"/>
</dbReference>
<proteinExistence type="inferred from homology"/>
<feature type="domain" description="Methyltransferase small" evidence="6">
    <location>
        <begin position="119"/>
        <end position="204"/>
    </location>
</feature>
<dbReference type="InterPro" id="IPR002052">
    <property type="entry name" value="DNA_methylase_N6_adenine_CS"/>
</dbReference>
<dbReference type="PANTHER" id="PTHR18895:SF74">
    <property type="entry name" value="MTRF1L RELEASE FACTOR GLUTAMINE METHYLTRANSFERASE"/>
    <property type="match status" value="1"/>
</dbReference>
<dbReference type="Pfam" id="PF17827">
    <property type="entry name" value="PrmC_N"/>
    <property type="match status" value="1"/>
</dbReference>
<dbReference type="Pfam" id="PF05175">
    <property type="entry name" value="MTS"/>
    <property type="match status" value="1"/>
</dbReference>
<feature type="domain" description="Release factor glutamine methyltransferase N-terminal" evidence="7">
    <location>
        <begin position="10"/>
        <end position="79"/>
    </location>
</feature>
<evidence type="ECO:0000256" key="3">
    <source>
        <dbReference type="ARBA" id="ARBA00022691"/>
    </source>
</evidence>
<feature type="binding site" evidence="5">
    <location>
        <begin position="125"/>
        <end position="129"/>
    </location>
    <ligand>
        <name>S-adenosyl-L-methionine</name>
        <dbReference type="ChEBI" id="CHEBI:59789"/>
    </ligand>
</feature>
<dbReference type="InterPro" id="IPR004556">
    <property type="entry name" value="HemK-like"/>
</dbReference>
<accession>A0ABS6IKS7</accession>
<dbReference type="PANTHER" id="PTHR18895">
    <property type="entry name" value="HEMK METHYLTRANSFERASE"/>
    <property type="match status" value="1"/>
</dbReference>
<dbReference type="RefSeq" id="WP_216959699.1">
    <property type="nucleotide sequence ID" value="NZ_JAHOPB010000001.1"/>
</dbReference>
<evidence type="ECO:0000256" key="4">
    <source>
        <dbReference type="ARBA" id="ARBA00048391"/>
    </source>
</evidence>
<dbReference type="NCBIfam" id="TIGR00536">
    <property type="entry name" value="hemK_fam"/>
    <property type="match status" value="1"/>
</dbReference>
<sequence>MTVGSSYDALLRDTAVALTAAGIDNVRFEARLLLSHATGMTVEQLIARGPDPAPAMVETALRELTARRVRREPMAYILGEREFWGLPFKVSAAVLVPRPDSETLIEAVLGLFPDRGRPLRIADLGLGSGCLLLTLLREYPQASGVGIDASPEALEMARVNAGALGVASRARLEAGDWREAGWAGRLGGPFDLLVSNPPYIESATVDGLMPEVARYEPRLALDGGDDGLAAYRIIAREAPSLVVPGGWAVVEGGEGQAADIAALFAAVGFTPGPPRQDLGGVDRVVPAQH</sequence>
<dbReference type="NCBIfam" id="TIGR03534">
    <property type="entry name" value="RF_mod_PrmC"/>
    <property type="match status" value="1"/>
</dbReference>
<feature type="binding site" evidence="5">
    <location>
        <position position="196"/>
    </location>
    <ligand>
        <name>S-adenosyl-L-methionine</name>
        <dbReference type="ChEBI" id="CHEBI:59789"/>
    </ligand>
</feature>
<evidence type="ECO:0000259" key="6">
    <source>
        <dbReference type="Pfam" id="PF05175"/>
    </source>
</evidence>
<evidence type="ECO:0000256" key="1">
    <source>
        <dbReference type="ARBA" id="ARBA00022603"/>
    </source>
</evidence>
<gene>
    <name evidence="5 8" type="primary">prmC</name>
    <name evidence="8" type="ORF">KQ910_11290</name>
</gene>
<comment type="function">
    <text evidence="5">Methylates the class 1 translation termination release factors RF1/PrfA and RF2/PrfB on the glutamine residue of the universally conserved GGQ motif.</text>
</comment>
<organism evidence="8 9">
    <name type="scientific">Reyranella humidisoli</name>
    <dbReference type="NCBI Taxonomy" id="2849149"/>
    <lineage>
        <taxon>Bacteria</taxon>
        <taxon>Pseudomonadati</taxon>
        <taxon>Pseudomonadota</taxon>
        <taxon>Alphaproteobacteria</taxon>
        <taxon>Hyphomicrobiales</taxon>
        <taxon>Reyranellaceae</taxon>
        <taxon>Reyranella</taxon>
    </lineage>
</organism>
<dbReference type="GO" id="GO:0032259">
    <property type="term" value="P:methylation"/>
    <property type="evidence" value="ECO:0007669"/>
    <property type="project" value="UniProtKB-KW"/>
</dbReference>
<dbReference type="Proteomes" id="UP000727907">
    <property type="component" value="Unassembled WGS sequence"/>
</dbReference>
<evidence type="ECO:0000313" key="9">
    <source>
        <dbReference type="Proteomes" id="UP000727907"/>
    </source>
</evidence>
<dbReference type="CDD" id="cd02440">
    <property type="entry name" value="AdoMet_MTases"/>
    <property type="match status" value="1"/>
</dbReference>
<dbReference type="EMBL" id="JAHOPB010000001">
    <property type="protein sequence ID" value="MBU8874352.1"/>
    <property type="molecule type" value="Genomic_DNA"/>
</dbReference>
<dbReference type="EC" id="2.1.1.297" evidence="5"/>
<evidence type="ECO:0000256" key="2">
    <source>
        <dbReference type="ARBA" id="ARBA00022679"/>
    </source>
</evidence>
<feature type="binding site" evidence="5">
    <location>
        <position position="148"/>
    </location>
    <ligand>
        <name>S-adenosyl-L-methionine</name>
        <dbReference type="ChEBI" id="CHEBI:59789"/>
    </ligand>
</feature>
<dbReference type="InterPro" id="IPR007848">
    <property type="entry name" value="Small_mtfrase_dom"/>
</dbReference>
<dbReference type="HAMAP" id="MF_02126">
    <property type="entry name" value="RF_methyltr_PrmC"/>
    <property type="match status" value="1"/>
</dbReference>
<comment type="similarity">
    <text evidence="5">Belongs to the protein N5-glutamine methyltransferase family. PrmC subfamily.</text>
</comment>
<dbReference type="PROSITE" id="PS00092">
    <property type="entry name" value="N6_MTASE"/>
    <property type="match status" value="1"/>
</dbReference>
<evidence type="ECO:0000256" key="5">
    <source>
        <dbReference type="HAMAP-Rule" id="MF_02126"/>
    </source>
</evidence>
<keyword evidence="9" id="KW-1185">Reference proteome</keyword>
<feature type="binding site" evidence="5">
    <location>
        <begin position="196"/>
        <end position="199"/>
    </location>
    <ligand>
        <name>substrate</name>
    </ligand>
</feature>